<name>A0A814J1Z3_9BILA</name>
<evidence type="ECO:0000313" key="2">
    <source>
        <dbReference type="EMBL" id="CAF1032100.1"/>
    </source>
</evidence>
<sequence>MYSGCDELLSYGYEETGKILRRNKFEWYGERYSIGDIITCYADFESELGNVLLSFGKNDLNIELEYRINYEDIHSGRLFSHIFIKNLSFQTNFGQLNTKYFLQSNFRLINDYDQDERIRGRLDPSSKQECEVIMMVGLPGAGKRYWVEQHYRINRDKKYIILSTNNIIYKMKNNNCDCYFKIIDRATKCLKIIFDLVPSQKRNFIIDQANIYGNNRRPLVVIPDDNQYQRRRYKQLIYQQKFIPDSFVNQMKVFYDVEYAELSFRYARHLVMFYCHQTQFIRQTLRKNNKRKEKQNNHWFHIKKNNSRSIQFSYYRHDNNIDLSSNDNHCLLLSHPKQYRRCLSTFDHHYCWNKSGSK</sequence>
<dbReference type="PANTHER" id="PTHR12381">
    <property type="entry name" value="HETEROGENEOUS NUCLEAR RIBONUCLEOPROTEIN U FAMILY MEMBER"/>
    <property type="match status" value="1"/>
</dbReference>
<dbReference type="InterPro" id="IPR003877">
    <property type="entry name" value="SPRY_dom"/>
</dbReference>
<dbReference type="Gene3D" id="3.40.50.300">
    <property type="entry name" value="P-loop containing nucleotide triphosphate hydrolases"/>
    <property type="match status" value="1"/>
</dbReference>
<protein>
    <recommendedName>
        <fullName evidence="1">SPRY domain-containing protein</fullName>
    </recommendedName>
</protein>
<dbReference type="InterPro" id="IPR027417">
    <property type="entry name" value="P-loop_NTPase"/>
</dbReference>
<dbReference type="Pfam" id="PF13671">
    <property type="entry name" value="AAA_33"/>
    <property type="match status" value="1"/>
</dbReference>
<dbReference type="OrthoDB" id="445357at2759"/>
<accession>A0A814J1Z3</accession>
<dbReference type="Pfam" id="PF00622">
    <property type="entry name" value="SPRY"/>
    <property type="match status" value="1"/>
</dbReference>
<dbReference type="EMBL" id="CAJNOO010000780">
    <property type="protein sequence ID" value="CAF1032100.1"/>
    <property type="molecule type" value="Genomic_DNA"/>
</dbReference>
<dbReference type="AlphaFoldDB" id="A0A814J1Z3"/>
<dbReference type="PANTHER" id="PTHR12381:SF56">
    <property type="entry name" value="B30.2_SPRY DOMAIN-CONTAINING PROTEIN-RELATED"/>
    <property type="match status" value="1"/>
</dbReference>
<feature type="domain" description="SPRY" evidence="1">
    <location>
        <begin position="6"/>
        <end position="95"/>
    </location>
</feature>
<evidence type="ECO:0000313" key="3">
    <source>
        <dbReference type="Proteomes" id="UP000663882"/>
    </source>
</evidence>
<dbReference type="GO" id="GO:0005634">
    <property type="term" value="C:nucleus"/>
    <property type="evidence" value="ECO:0007669"/>
    <property type="project" value="TreeGrafter"/>
</dbReference>
<dbReference type="SUPFAM" id="SSF52540">
    <property type="entry name" value="P-loop containing nucleoside triphosphate hydrolases"/>
    <property type="match status" value="1"/>
</dbReference>
<organism evidence="2 3">
    <name type="scientific">Rotaria sordida</name>
    <dbReference type="NCBI Taxonomy" id="392033"/>
    <lineage>
        <taxon>Eukaryota</taxon>
        <taxon>Metazoa</taxon>
        <taxon>Spiralia</taxon>
        <taxon>Gnathifera</taxon>
        <taxon>Rotifera</taxon>
        <taxon>Eurotatoria</taxon>
        <taxon>Bdelloidea</taxon>
        <taxon>Philodinida</taxon>
        <taxon>Philodinidae</taxon>
        <taxon>Rotaria</taxon>
    </lineage>
</organism>
<evidence type="ECO:0000259" key="1">
    <source>
        <dbReference type="Pfam" id="PF00622"/>
    </source>
</evidence>
<dbReference type="GO" id="GO:0000380">
    <property type="term" value="P:alternative mRNA splicing, via spliceosome"/>
    <property type="evidence" value="ECO:0007669"/>
    <property type="project" value="TreeGrafter"/>
</dbReference>
<reference evidence="2" key="1">
    <citation type="submission" date="2021-02" db="EMBL/GenBank/DDBJ databases">
        <authorList>
            <person name="Nowell W R."/>
        </authorList>
    </citation>
    <scope>NUCLEOTIDE SEQUENCE</scope>
</reference>
<gene>
    <name evidence="2" type="ORF">RFH988_LOCUS15768</name>
</gene>
<comment type="caution">
    <text evidence="2">The sequence shown here is derived from an EMBL/GenBank/DDBJ whole genome shotgun (WGS) entry which is preliminary data.</text>
</comment>
<dbReference type="Gene3D" id="2.60.120.920">
    <property type="match status" value="1"/>
</dbReference>
<dbReference type="InterPro" id="IPR043136">
    <property type="entry name" value="B30.2/SPRY_sf"/>
</dbReference>
<dbReference type="Proteomes" id="UP000663882">
    <property type="component" value="Unassembled WGS sequence"/>
</dbReference>
<proteinExistence type="predicted"/>
<dbReference type="GO" id="GO:0003723">
    <property type="term" value="F:RNA binding"/>
    <property type="evidence" value="ECO:0007669"/>
    <property type="project" value="TreeGrafter"/>
</dbReference>